<evidence type="ECO:0000313" key="1">
    <source>
        <dbReference type="EMBL" id="KAI0053684.1"/>
    </source>
</evidence>
<protein>
    <submittedName>
        <fullName evidence="1">Acyl-CoA N-acyltransferase</fullName>
    </submittedName>
</protein>
<dbReference type="Proteomes" id="UP000814033">
    <property type="component" value="Unassembled WGS sequence"/>
</dbReference>
<proteinExistence type="predicted"/>
<reference evidence="1" key="2">
    <citation type="journal article" date="2022" name="New Phytol.">
        <title>Evolutionary transition to the ectomycorrhizal habit in the genomes of a hyperdiverse lineage of mushroom-forming fungi.</title>
        <authorList>
            <person name="Looney B."/>
            <person name="Miyauchi S."/>
            <person name="Morin E."/>
            <person name="Drula E."/>
            <person name="Courty P.E."/>
            <person name="Kohler A."/>
            <person name="Kuo A."/>
            <person name="LaButti K."/>
            <person name="Pangilinan J."/>
            <person name="Lipzen A."/>
            <person name="Riley R."/>
            <person name="Andreopoulos W."/>
            <person name="He G."/>
            <person name="Johnson J."/>
            <person name="Nolan M."/>
            <person name="Tritt A."/>
            <person name="Barry K.W."/>
            <person name="Grigoriev I.V."/>
            <person name="Nagy L.G."/>
            <person name="Hibbett D."/>
            <person name="Henrissat B."/>
            <person name="Matheny P.B."/>
            <person name="Labbe J."/>
            <person name="Martin F.M."/>
        </authorList>
    </citation>
    <scope>NUCLEOTIDE SEQUENCE</scope>
    <source>
        <strain evidence="1">FP105234-sp</strain>
    </source>
</reference>
<organism evidence="1 2">
    <name type="scientific">Auriscalpium vulgare</name>
    <dbReference type="NCBI Taxonomy" id="40419"/>
    <lineage>
        <taxon>Eukaryota</taxon>
        <taxon>Fungi</taxon>
        <taxon>Dikarya</taxon>
        <taxon>Basidiomycota</taxon>
        <taxon>Agaricomycotina</taxon>
        <taxon>Agaricomycetes</taxon>
        <taxon>Russulales</taxon>
        <taxon>Auriscalpiaceae</taxon>
        <taxon>Auriscalpium</taxon>
    </lineage>
</organism>
<accession>A0ACB8SBK0</accession>
<sequence length="170" mass="19024">MGDGDVPAHEIVILPSEGEQRAPLRQQCLDVRIEVFHREQGFPLNTEIDAWDSKGATLFLLRLVPSHTPIGTIRGYKVPGSEYYKLGRLAILKEYRQFRLGRELVLALHAWIRADARASGSRGAHVDVVCESQIPVVAFYAKYGYAPEGEEFELDGAPHQKMVARLPLSD</sequence>
<gene>
    <name evidence="1" type="ORF">FA95DRAFT_1552190</name>
</gene>
<reference evidence="1" key="1">
    <citation type="submission" date="2021-02" db="EMBL/GenBank/DDBJ databases">
        <authorList>
            <consortium name="DOE Joint Genome Institute"/>
            <person name="Ahrendt S."/>
            <person name="Looney B.P."/>
            <person name="Miyauchi S."/>
            <person name="Morin E."/>
            <person name="Drula E."/>
            <person name="Courty P.E."/>
            <person name="Chicoki N."/>
            <person name="Fauchery L."/>
            <person name="Kohler A."/>
            <person name="Kuo A."/>
            <person name="Labutti K."/>
            <person name="Pangilinan J."/>
            <person name="Lipzen A."/>
            <person name="Riley R."/>
            <person name="Andreopoulos W."/>
            <person name="He G."/>
            <person name="Johnson J."/>
            <person name="Barry K.W."/>
            <person name="Grigoriev I.V."/>
            <person name="Nagy L."/>
            <person name="Hibbett D."/>
            <person name="Henrissat B."/>
            <person name="Matheny P.B."/>
            <person name="Labbe J."/>
            <person name="Martin F."/>
        </authorList>
    </citation>
    <scope>NUCLEOTIDE SEQUENCE</scope>
    <source>
        <strain evidence="1">FP105234-sp</strain>
    </source>
</reference>
<evidence type="ECO:0000313" key="2">
    <source>
        <dbReference type="Proteomes" id="UP000814033"/>
    </source>
</evidence>
<dbReference type="EMBL" id="MU275839">
    <property type="protein sequence ID" value="KAI0053684.1"/>
    <property type="molecule type" value="Genomic_DNA"/>
</dbReference>
<name>A0ACB8SBK0_9AGAM</name>
<keyword evidence="2" id="KW-1185">Reference proteome</keyword>
<comment type="caution">
    <text evidence="1">The sequence shown here is derived from an EMBL/GenBank/DDBJ whole genome shotgun (WGS) entry which is preliminary data.</text>
</comment>